<evidence type="ECO:0000256" key="5">
    <source>
        <dbReference type="ARBA" id="ARBA00023136"/>
    </source>
</evidence>
<keyword evidence="5 6" id="KW-0472">Membrane</keyword>
<dbReference type="EMBL" id="JAOVZO020000023">
    <property type="protein sequence ID" value="MDC8015963.1"/>
    <property type="molecule type" value="Genomic_DNA"/>
</dbReference>
<organism evidence="8 9">
    <name type="scientific">Tahibacter soli</name>
    <dbReference type="NCBI Taxonomy" id="2983605"/>
    <lineage>
        <taxon>Bacteria</taxon>
        <taxon>Pseudomonadati</taxon>
        <taxon>Pseudomonadota</taxon>
        <taxon>Gammaproteobacteria</taxon>
        <taxon>Lysobacterales</taxon>
        <taxon>Rhodanobacteraceae</taxon>
        <taxon>Tahibacter</taxon>
    </lineage>
</organism>
<proteinExistence type="predicted"/>
<dbReference type="PANTHER" id="PTHR35007">
    <property type="entry name" value="INTEGRAL MEMBRANE PROTEIN-RELATED"/>
    <property type="match status" value="1"/>
</dbReference>
<feature type="transmembrane region" description="Helical" evidence="6">
    <location>
        <begin position="256"/>
        <end position="276"/>
    </location>
</feature>
<sequence>MNAAILIVSLLFAVCVGFLAVVAQRMLSRATQDYHSRFTAEASASLADMFLFVDLERLFRMNIVIMLLMALLTWVFTENLFVVGLVAVAVMLMPRFVYAFMRNRRQQQFTQGLPDALLSMSGAMKAGSSLVQAMETVVAETKGPIGQEFGLLLRELRVGVLYDDALQNLITRMPGEELRLVVAGMRISREIGGNLAEILERLSETLRKKIEMEGKIKALTSQGRLQGIVMTALPGFLALVLFQMEPKYMRMLFTDYIGWAFVAAIIIMESIGYFFIRKIVNIDV</sequence>
<dbReference type="Proteomes" id="UP001139971">
    <property type="component" value="Unassembled WGS sequence"/>
</dbReference>
<evidence type="ECO:0000313" key="8">
    <source>
        <dbReference type="EMBL" id="MDC8015963.1"/>
    </source>
</evidence>
<feature type="transmembrane region" description="Helical" evidence="6">
    <location>
        <begin position="225"/>
        <end position="244"/>
    </location>
</feature>
<dbReference type="GO" id="GO:0005886">
    <property type="term" value="C:plasma membrane"/>
    <property type="evidence" value="ECO:0007669"/>
    <property type="project" value="UniProtKB-SubCell"/>
</dbReference>
<accession>A0A9X3YRS7</accession>
<dbReference type="PANTHER" id="PTHR35007:SF1">
    <property type="entry name" value="PILUS ASSEMBLY PROTEIN"/>
    <property type="match status" value="1"/>
</dbReference>
<evidence type="ECO:0000256" key="3">
    <source>
        <dbReference type="ARBA" id="ARBA00022692"/>
    </source>
</evidence>
<reference evidence="8" key="1">
    <citation type="submission" date="2023-02" db="EMBL/GenBank/DDBJ databases">
        <title>Tahibacter soli sp. nov. isolated from soil.</title>
        <authorList>
            <person name="Baek J.H."/>
            <person name="Lee J.K."/>
            <person name="Choi D.G."/>
            <person name="Jeon C.O."/>
        </authorList>
    </citation>
    <scope>NUCLEOTIDE SEQUENCE</scope>
    <source>
        <strain evidence="8">BL</strain>
    </source>
</reference>
<feature type="domain" description="Type II secretion system protein GspF" evidence="7">
    <location>
        <begin position="117"/>
        <end position="241"/>
    </location>
</feature>
<comment type="subcellular location">
    <subcellularLocation>
        <location evidence="1">Cell membrane</location>
        <topology evidence="1">Multi-pass membrane protein</topology>
    </subcellularLocation>
</comment>
<feature type="transmembrane region" description="Helical" evidence="6">
    <location>
        <begin position="58"/>
        <end position="76"/>
    </location>
</feature>
<dbReference type="AlphaFoldDB" id="A0A9X3YRS7"/>
<dbReference type="InterPro" id="IPR018076">
    <property type="entry name" value="T2SS_GspF_dom"/>
</dbReference>
<feature type="transmembrane region" description="Helical" evidence="6">
    <location>
        <begin position="82"/>
        <end position="101"/>
    </location>
</feature>
<feature type="transmembrane region" description="Helical" evidence="6">
    <location>
        <begin position="6"/>
        <end position="27"/>
    </location>
</feature>
<keyword evidence="3 6" id="KW-0812">Transmembrane</keyword>
<evidence type="ECO:0000313" key="9">
    <source>
        <dbReference type="Proteomes" id="UP001139971"/>
    </source>
</evidence>
<evidence type="ECO:0000256" key="1">
    <source>
        <dbReference type="ARBA" id="ARBA00004651"/>
    </source>
</evidence>
<evidence type="ECO:0000259" key="7">
    <source>
        <dbReference type="Pfam" id="PF00482"/>
    </source>
</evidence>
<gene>
    <name evidence="8" type="ORF">OD750_025850</name>
</gene>
<evidence type="ECO:0000256" key="4">
    <source>
        <dbReference type="ARBA" id="ARBA00022989"/>
    </source>
</evidence>
<keyword evidence="9" id="KW-1185">Reference proteome</keyword>
<dbReference type="RefSeq" id="WP_272842170.1">
    <property type="nucleotide sequence ID" value="NZ_JAOVZO020000023.1"/>
</dbReference>
<name>A0A9X3YRS7_9GAMM</name>
<protein>
    <submittedName>
        <fullName evidence="8">Type II secretion system F family protein</fullName>
    </submittedName>
</protein>
<comment type="caution">
    <text evidence="8">The sequence shown here is derived from an EMBL/GenBank/DDBJ whole genome shotgun (WGS) entry which is preliminary data.</text>
</comment>
<dbReference type="Gene3D" id="1.20.81.30">
    <property type="entry name" value="Type II secretion system (T2SS), domain F"/>
    <property type="match status" value="1"/>
</dbReference>
<keyword evidence="4 6" id="KW-1133">Transmembrane helix</keyword>
<keyword evidence="2" id="KW-1003">Cell membrane</keyword>
<dbReference type="Pfam" id="PF00482">
    <property type="entry name" value="T2SSF"/>
    <property type="match status" value="1"/>
</dbReference>
<dbReference type="InterPro" id="IPR042094">
    <property type="entry name" value="T2SS_GspF_sf"/>
</dbReference>
<evidence type="ECO:0000256" key="2">
    <source>
        <dbReference type="ARBA" id="ARBA00022475"/>
    </source>
</evidence>
<evidence type="ECO:0000256" key="6">
    <source>
        <dbReference type="SAM" id="Phobius"/>
    </source>
</evidence>